<dbReference type="InterPro" id="IPR002110">
    <property type="entry name" value="Ankyrin_rpt"/>
</dbReference>
<feature type="repeat" description="ANK" evidence="8">
    <location>
        <begin position="74"/>
        <end position="106"/>
    </location>
</feature>
<dbReference type="AlphaFoldDB" id="A0A9F2PLH4"/>
<evidence type="ECO:0000256" key="1">
    <source>
        <dbReference type="ARBA" id="ARBA00022737"/>
    </source>
</evidence>
<evidence type="ECO:0000313" key="11">
    <source>
        <dbReference type="Proteomes" id="UP000695026"/>
    </source>
</evidence>
<feature type="compositionally biased region" description="Polar residues" evidence="10">
    <location>
        <begin position="690"/>
        <end position="701"/>
    </location>
</feature>
<keyword evidence="11" id="KW-1185">Reference proteome</keyword>
<dbReference type="FunFam" id="1.25.40.20:FF:000293">
    <property type="entry name" value="Ankyrin repeat domain-containing protein 6"/>
    <property type="match status" value="1"/>
</dbReference>
<evidence type="ECO:0000313" key="12">
    <source>
        <dbReference type="RefSeq" id="XP_007421858.1"/>
    </source>
</evidence>
<feature type="region of interest" description="Disordered" evidence="10">
    <location>
        <begin position="595"/>
        <end position="620"/>
    </location>
</feature>
<feature type="compositionally biased region" description="Basic and acidic residues" evidence="10">
    <location>
        <begin position="280"/>
        <end position="297"/>
    </location>
</feature>
<feature type="compositionally biased region" description="Basic residues" evidence="10">
    <location>
        <begin position="269"/>
        <end position="279"/>
    </location>
</feature>
<dbReference type="PANTHER" id="PTHR24198">
    <property type="entry name" value="ANKYRIN REPEAT AND PROTEIN KINASE DOMAIN-CONTAINING PROTEIN"/>
    <property type="match status" value="1"/>
</dbReference>
<dbReference type="Pfam" id="PF00023">
    <property type="entry name" value="Ank"/>
    <property type="match status" value="1"/>
</dbReference>
<dbReference type="OrthoDB" id="424503at2759"/>
<dbReference type="PANTHER" id="PTHR24198:SF185">
    <property type="entry name" value="ANKYRIN-3"/>
    <property type="match status" value="1"/>
</dbReference>
<dbReference type="FunFam" id="1.25.40.20:FF:000370">
    <property type="entry name" value="Ankyrin repeat domain-containing protein 6"/>
    <property type="match status" value="1"/>
</dbReference>
<feature type="repeat" description="ANK" evidence="8">
    <location>
        <begin position="206"/>
        <end position="238"/>
    </location>
</feature>
<evidence type="ECO:0000256" key="4">
    <source>
        <dbReference type="ARBA" id="ARBA00056242"/>
    </source>
</evidence>
<dbReference type="SUPFAM" id="SSF48403">
    <property type="entry name" value="Ankyrin repeat"/>
    <property type="match status" value="1"/>
</dbReference>
<reference evidence="12" key="1">
    <citation type="submission" date="2025-08" db="UniProtKB">
        <authorList>
            <consortium name="RefSeq"/>
        </authorList>
    </citation>
    <scope>IDENTIFICATION</scope>
    <source>
        <tissue evidence="12">Liver</tissue>
    </source>
</reference>
<feature type="compositionally biased region" description="Basic residues" evidence="10">
    <location>
        <begin position="672"/>
        <end position="688"/>
    </location>
</feature>
<keyword evidence="3 9" id="KW-0175">Coiled coil</keyword>
<evidence type="ECO:0000256" key="6">
    <source>
        <dbReference type="ARBA" id="ARBA00067928"/>
    </source>
</evidence>
<dbReference type="GO" id="GO:0005737">
    <property type="term" value="C:cytoplasm"/>
    <property type="evidence" value="ECO:0007669"/>
    <property type="project" value="TreeGrafter"/>
</dbReference>
<evidence type="ECO:0000256" key="7">
    <source>
        <dbReference type="ARBA" id="ARBA00081295"/>
    </source>
</evidence>
<organism evidence="11 12">
    <name type="scientific">Python bivittatus</name>
    <name type="common">Burmese python</name>
    <name type="synonym">Python molurus bivittatus</name>
    <dbReference type="NCBI Taxonomy" id="176946"/>
    <lineage>
        <taxon>Eukaryota</taxon>
        <taxon>Metazoa</taxon>
        <taxon>Chordata</taxon>
        <taxon>Craniata</taxon>
        <taxon>Vertebrata</taxon>
        <taxon>Euteleostomi</taxon>
        <taxon>Lepidosauria</taxon>
        <taxon>Squamata</taxon>
        <taxon>Bifurcata</taxon>
        <taxon>Unidentata</taxon>
        <taxon>Episquamata</taxon>
        <taxon>Toxicofera</taxon>
        <taxon>Serpentes</taxon>
        <taxon>Henophidia</taxon>
        <taxon>Pythonidae</taxon>
        <taxon>Python</taxon>
    </lineage>
</organism>
<dbReference type="PROSITE" id="PS50297">
    <property type="entry name" value="ANK_REP_REGION"/>
    <property type="match status" value="6"/>
</dbReference>
<evidence type="ECO:0000256" key="8">
    <source>
        <dbReference type="PROSITE-ProRule" id="PRU00023"/>
    </source>
</evidence>
<feature type="region of interest" description="Disordered" evidence="10">
    <location>
        <begin position="670"/>
        <end position="711"/>
    </location>
</feature>
<proteinExistence type="predicted"/>
<keyword evidence="1" id="KW-0677">Repeat</keyword>
<feature type="repeat" description="ANK" evidence="8">
    <location>
        <begin position="41"/>
        <end position="73"/>
    </location>
</feature>
<dbReference type="Proteomes" id="UP000695026">
    <property type="component" value="Unplaced"/>
</dbReference>
<feature type="repeat" description="ANK" evidence="8">
    <location>
        <begin position="107"/>
        <end position="139"/>
    </location>
</feature>
<protein>
    <recommendedName>
        <fullName evidence="6">Ankyrin repeat domain-containing protein 6</fullName>
    </recommendedName>
    <alternativeName>
        <fullName evidence="7">Diversin</fullName>
    </alternativeName>
</protein>
<dbReference type="PRINTS" id="PR01415">
    <property type="entry name" value="ANKYRIN"/>
</dbReference>
<feature type="repeat" description="ANK" evidence="8">
    <location>
        <begin position="140"/>
        <end position="172"/>
    </location>
</feature>
<accession>A0A9F2PLH4</accession>
<dbReference type="CTD" id="22881"/>
<evidence type="ECO:0000256" key="9">
    <source>
        <dbReference type="SAM" id="Coils"/>
    </source>
</evidence>
<name>A0A9F2PLH4_PYTBI</name>
<dbReference type="RefSeq" id="XP_007421858.1">
    <property type="nucleotide sequence ID" value="XM_007421796.3"/>
</dbReference>
<evidence type="ECO:0000256" key="5">
    <source>
        <dbReference type="ARBA" id="ARBA00061836"/>
    </source>
</evidence>
<evidence type="ECO:0000256" key="10">
    <source>
        <dbReference type="SAM" id="MobiDB-lite"/>
    </source>
</evidence>
<dbReference type="PROSITE" id="PS50088">
    <property type="entry name" value="ANK_REPEAT"/>
    <property type="match status" value="6"/>
</dbReference>
<feature type="repeat" description="ANK" evidence="8">
    <location>
        <begin position="173"/>
        <end position="205"/>
    </location>
</feature>
<gene>
    <name evidence="12" type="primary">ANKRD6</name>
</gene>
<feature type="region of interest" description="Disordered" evidence="10">
    <location>
        <begin position="535"/>
        <end position="578"/>
    </location>
</feature>
<dbReference type="FunFam" id="1.25.40.20:FF:000357">
    <property type="entry name" value="ankyrin repeat domain-containing protein 6 isoform X1"/>
    <property type="match status" value="1"/>
</dbReference>
<dbReference type="Pfam" id="PF13637">
    <property type="entry name" value="Ank_4"/>
    <property type="match status" value="1"/>
</dbReference>
<keyword evidence="2 8" id="KW-0040">ANK repeat</keyword>
<dbReference type="Gene3D" id="1.25.40.20">
    <property type="entry name" value="Ankyrin repeat-containing domain"/>
    <property type="match status" value="3"/>
</dbReference>
<dbReference type="SMART" id="SM00248">
    <property type="entry name" value="ANK"/>
    <property type="match status" value="8"/>
</dbReference>
<dbReference type="Pfam" id="PF12796">
    <property type="entry name" value="Ank_2"/>
    <property type="match status" value="2"/>
</dbReference>
<feature type="compositionally biased region" description="Polar residues" evidence="10">
    <location>
        <begin position="541"/>
        <end position="558"/>
    </location>
</feature>
<feature type="region of interest" description="Disordered" evidence="10">
    <location>
        <begin position="269"/>
        <end position="382"/>
    </location>
</feature>
<comment type="function">
    <text evidence="4">Recruits CKI-epsilon to the beta-catenin degradation complex that consists of AXN1 or AXN2 and GSK3-beta and allows efficient phosphorylation of beta-catenin, thereby inhibiting beta-catenin/Tcf signals.</text>
</comment>
<dbReference type="InterPro" id="IPR036770">
    <property type="entry name" value="Ankyrin_rpt-contain_sf"/>
</dbReference>
<comment type="subunit">
    <text evidence="5">Interacts with AXN1, AXN2 and CSNK1E/CKI-epsilon.</text>
</comment>
<feature type="coiled-coil region" evidence="9">
    <location>
        <begin position="750"/>
        <end position="777"/>
    </location>
</feature>
<evidence type="ECO:0000256" key="3">
    <source>
        <dbReference type="ARBA" id="ARBA00023054"/>
    </source>
</evidence>
<evidence type="ECO:0000256" key="2">
    <source>
        <dbReference type="ARBA" id="ARBA00023043"/>
    </source>
</evidence>
<sequence length="782" mass="86580">MSQQDVVAVLSERLLIAAYKGQVDNVVQLINKGAKVAVTKHGRTPLHLAAYKGHLRVVQILLKASCDVDLQDDGDQTALHRATVVGNTDVISALIHEGCALDRQDKDGNTALHEASWHGFSQSAKLLVKAGANVLARNKAGNTPLHLACQNSHSESVKVLLLGGSRTDIKNNAGDTCLHVAARYNHLPIIRVLLTAFCSIHEKNQAGDTALHVAAALNHKKVAKLLLEAGADGTVLNNAGQTPLEVAREHENPEVALLLTKAPQISRFNRGRSLRKKRERLKEERRAQSVPRDEVVQSKDSASAAEDTHSSDPVPGRGDLKNESQLPLLEQREKKSKKKKPGEKVLALSDPLSLADQQIPPGPQQNLTKRRSKHRCASPPPPHEFRAYQLYTLYRGKNGKIMQAPINGCRCEPLIHKVENQLAAAMEEIKVEFVAVQDKMNSKLGQMENKTQHQLRVLDKLMAERLSAERAECLHRLQHTELERNEGEKRQMSLVGELKAWCLLKIQNLEMKLSGDSRSSRPKSTLSTCESLTETLDTENLHSTNDCKTTQTPPQSNGSHHHSGIVSLSGDTEPSRMPVTEQSFGKQYFVVQQDDTSGTEQQLMGGAVPPPSATSPQVVRPKDRASFNRLQQELPAVEVSKLRHVKVQTVLQASPECTKTELQSGCLVHKGTQTKKPSKSSLLKHRTHQQVETPPVQQHPPSASEGKDLSPQLAGTSQALEITQYFFEAVSSQMEKWYERKIEEARCQADQKAQEDKVVLKEHIKSLEEELQKLRTKVQKEN</sequence>
<dbReference type="GeneID" id="103050997"/>